<name>A0A1P8VRS3_STRSU</name>
<accession>A0A1P8VRS3</accession>
<feature type="transmembrane region" description="Helical" evidence="1">
    <location>
        <begin position="206"/>
        <end position="223"/>
    </location>
</feature>
<feature type="transmembrane region" description="Helical" evidence="1">
    <location>
        <begin position="251"/>
        <end position="270"/>
    </location>
</feature>
<keyword evidence="1" id="KW-0472">Membrane</keyword>
<keyword evidence="1" id="KW-1133">Transmembrane helix</keyword>
<feature type="transmembrane region" description="Helical" evidence="1">
    <location>
        <begin position="340"/>
        <end position="359"/>
    </location>
</feature>
<organism evidence="2">
    <name type="scientific">Streptococcus suis</name>
    <dbReference type="NCBI Taxonomy" id="1307"/>
    <lineage>
        <taxon>Bacteria</taxon>
        <taxon>Bacillati</taxon>
        <taxon>Bacillota</taxon>
        <taxon>Bacilli</taxon>
        <taxon>Lactobacillales</taxon>
        <taxon>Streptococcaceae</taxon>
        <taxon>Streptococcus</taxon>
    </lineage>
</organism>
<feature type="transmembrane region" description="Helical" evidence="1">
    <location>
        <begin position="37"/>
        <end position="55"/>
    </location>
</feature>
<dbReference type="EMBL" id="KX870066">
    <property type="protein sequence ID" value="APZ79320.1"/>
    <property type="molecule type" value="Genomic_DNA"/>
</dbReference>
<feature type="transmembrane region" description="Helical" evidence="1">
    <location>
        <begin position="290"/>
        <end position="310"/>
    </location>
</feature>
<protein>
    <submittedName>
        <fullName evidence="2">Wzy</fullName>
    </submittedName>
</protein>
<gene>
    <name evidence="2" type="primary">cpsO</name>
    <name evidence="2" type="ORF">1326054.seq-orf15</name>
</gene>
<dbReference type="AlphaFoldDB" id="A0A1P8VRS3"/>
<keyword evidence="1" id="KW-0812">Transmembrane</keyword>
<feature type="transmembrane region" description="Helical" evidence="1">
    <location>
        <begin position="101"/>
        <end position="118"/>
    </location>
</feature>
<dbReference type="InterPro" id="IPR049458">
    <property type="entry name" value="EpsG-like"/>
</dbReference>
<proteinExistence type="predicted"/>
<evidence type="ECO:0000313" key="2">
    <source>
        <dbReference type="EMBL" id="APZ79320.1"/>
    </source>
</evidence>
<sequence>MGDVVAIFIYLFFIFINLFLSFKDYIHPFNKNSRRALWGIVIFSFIIIYLFLSGYRNYSGLSGDLYNLQTEYEYYLRTGNSIYEGGYKIFMGVGKAFTLEFYTWRAIIIFFALLLNFYSIIRYAKNPHLVIALFFIFLIIPSAEQLRNFLAFSFFQVGMSQLIYSTKSNKYKNFIFSLFVLIAGYVHSSFYIYIVILLIDKITLKYIKILAWFVLLFCVVIFLNNNNIQGFSIIINYFENSRVSDYLNQNIRFGFLLYMFLHGLSLYILYVTMSLTQKLQIKDLKIDKVFTTNLLLIIFFPLLMVNGTFIRIFRNILLLNYFSFGEFLSLRYFHSKKLIFVLMIVSSCVMWVYLTYFFANTPYALYFPFFLDNIYFR</sequence>
<reference evidence="2" key="1">
    <citation type="submission" date="2016-09" db="EMBL/GenBank/DDBJ databases">
        <title>Genetic analysis of capsular polysaccharide synthesis gene clusters from non-serotypeable of Streptococcus suis.</title>
        <authorList>
            <person name="Qiu X."/>
            <person name="Zheng H."/>
        </authorList>
    </citation>
    <scope>NUCLEOTIDE SEQUENCE</scope>
    <source>
        <strain evidence="2">1326054</strain>
    </source>
</reference>
<feature type="transmembrane region" description="Helical" evidence="1">
    <location>
        <begin position="175"/>
        <end position="199"/>
    </location>
</feature>
<feature type="transmembrane region" description="Helical" evidence="1">
    <location>
        <begin position="130"/>
        <end position="155"/>
    </location>
</feature>
<evidence type="ECO:0000256" key="1">
    <source>
        <dbReference type="SAM" id="Phobius"/>
    </source>
</evidence>
<dbReference type="Pfam" id="PF14897">
    <property type="entry name" value="EpsG"/>
    <property type="match status" value="1"/>
</dbReference>
<feature type="transmembrane region" description="Helical" evidence="1">
    <location>
        <begin position="6"/>
        <end position="25"/>
    </location>
</feature>